<dbReference type="AlphaFoldDB" id="A0ABD3VV58"/>
<dbReference type="EMBL" id="JBJQND010000010">
    <property type="protein sequence ID" value="KAL3865016.1"/>
    <property type="molecule type" value="Genomic_DNA"/>
</dbReference>
<protein>
    <submittedName>
        <fullName evidence="1">Uncharacterized protein</fullName>
    </submittedName>
</protein>
<evidence type="ECO:0000313" key="1">
    <source>
        <dbReference type="EMBL" id="KAL3865016.1"/>
    </source>
</evidence>
<organism evidence="1 2">
    <name type="scientific">Sinanodonta woodiana</name>
    <name type="common">Chinese pond mussel</name>
    <name type="synonym">Anodonta woodiana</name>
    <dbReference type="NCBI Taxonomy" id="1069815"/>
    <lineage>
        <taxon>Eukaryota</taxon>
        <taxon>Metazoa</taxon>
        <taxon>Spiralia</taxon>
        <taxon>Lophotrochozoa</taxon>
        <taxon>Mollusca</taxon>
        <taxon>Bivalvia</taxon>
        <taxon>Autobranchia</taxon>
        <taxon>Heteroconchia</taxon>
        <taxon>Palaeoheterodonta</taxon>
        <taxon>Unionida</taxon>
        <taxon>Unionoidea</taxon>
        <taxon>Unionidae</taxon>
        <taxon>Unioninae</taxon>
        <taxon>Sinanodonta</taxon>
    </lineage>
</organism>
<dbReference type="Proteomes" id="UP001634394">
    <property type="component" value="Unassembled WGS sequence"/>
</dbReference>
<name>A0ABD3VV58_SINWO</name>
<comment type="caution">
    <text evidence="1">The sequence shown here is derived from an EMBL/GenBank/DDBJ whole genome shotgun (WGS) entry which is preliminary data.</text>
</comment>
<reference evidence="1 2" key="1">
    <citation type="submission" date="2024-11" db="EMBL/GenBank/DDBJ databases">
        <title>Chromosome-level genome assembly of the freshwater bivalve Anodonta woodiana.</title>
        <authorList>
            <person name="Chen X."/>
        </authorList>
    </citation>
    <scope>NUCLEOTIDE SEQUENCE [LARGE SCALE GENOMIC DNA]</scope>
    <source>
        <strain evidence="1">MN2024</strain>
        <tissue evidence="1">Gills</tissue>
    </source>
</reference>
<proteinExistence type="predicted"/>
<evidence type="ECO:0000313" key="2">
    <source>
        <dbReference type="Proteomes" id="UP001634394"/>
    </source>
</evidence>
<keyword evidence="2" id="KW-1185">Reference proteome</keyword>
<gene>
    <name evidence="1" type="ORF">ACJMK2_006649</name>
</gene>
<sequence>MSFNPNQKRIELHLDVKTRWNSFPTMLEVASNRIQSAGNDGDIGFDALKTLLKAMEPVKLVFKNLSRDDATYMIADTILEFMFKKLSNLKNDISIKLMGN</sequence>
<accession>A0ABD3VV58</accession>